<evidence type="ECO:0000256" key="2">
    <source>
        <dbReference type="ARBA" id="ARBA00022729"/>
    </source>
</evidence>
<dbReference type="InterPro" id="IPR013595">
    <property type="entry name" value="Pept_S33_TAP-like_C"/>
</dbReference>
<dbReference type="SUPFAM" id="SSF53474">
    <property type="entry name" value="alpha/beta-Hydrolases"/>
    <property type="match status" value="1"/>
</dbReference>
<dbReference type="AlphaFoldDB" id="J0N099"/>
<reference evidence="8 9" key="1">
    <citation type="submission" date="2012-05" db="EMBL/GenBank/DDBJ databases">
        <authorList>
            <person name="Harkins D.M."/>
            <person name="Madupu R."/>
            <person name="Durkin A.S."/>
            <person name="Torralba M."/>
            <person name="Methe B."/>
            <person name="Sutton G.G."/>
            <person name="Nelson K.E."/>
        </authorList>
    </citation>
    <scope>NUCLEOTIDE SEQUENCE [LARGE SCALE GENOMIC DNA]</scope>
    <source>
        <strain evidence="8 9">F0489</strain>
    </source>
</reference>
<keyword evidence="2 5" id="KW-0732">Signal</keyword>
<organism evidence="8 9">
    <name type="scientific">Actinomyces massiliensis F0489</name>
    <dbReference type="NCBI Taxonomy" id="1125718"/>
    <lineage>
        <taxon>Bacteria</taxon>
        <taxon>Bacillati</taxon>
        <taxon>Actinomycetota</taxon>
        <taxon>Actinomycetes</taxon>
        <taxon>Actinomycetales</taxon>
        <taxon>Actinomycetaceae</taxon>
        <taxon>Actinomyces</taxon>
    </lineage>
</organism>
<evidence type="ECO:0000256" key="3">
    <source>
        <dbReference type="ARBA" id="ARBA00022801"/>
    </source>
</evidence>
<dbReference type="eggNOG" id="COG0596">
    <property type="taxonomic scope" value="Bacteria"/>
</dbReference>
<protein>
    <submittedName>
        <fullName evidence="8">TAP-like protein</fullName>
    </submittedName>
</protein>
<dbReference type="Pfam" id="PF08386">
    <property type="entry name" value="Abhydrolase_4"/>
    <property type="match status" value="1"/>
</dbReference>
<feature type="domain" description="Peptidase S33 tripeptidyl aminopeptidase-like C-terminal" evidence="7">
    <location>
        <begin position="451"/>
        <end position="553"/>
    </location>
</feature>
<name>J0N099_9ACTO</name>
<dbReference type="PANTHER" id="PTHR43248">
    <property type="entry name" value="2-SUCCINYL-6-HYDROXY-2,4-CYCLOHEXADIENE-1-CARBOXYLATE SYNTHASE"/>
    <property type="match status" value="1"/>
</dbReference>
<evidence type="ECO:0000259" key="6">
    <source>
        <dbReference type="Pfam" id="PF00561"/>
    </source>
</evidence>
<comment type="similarity">
    <text evidence="1">Belongs to the peptidase S33 family.</text>
</comment>
<feature type="signal peptide" evidence="5">
    <location>
        <begin position="1"/>
        <end position="43"/>
    </location>
</feature>
<sequence length="555" mass="57243">MMATMTGWGSPGRRMRTGARRKQFAAVLALGCALLSAGTGATAVPAAGNSNESSQGSTSNEGSLSNDSGSGSVIPEGLDDFYGQTVSWYPCGATGGMERTEAEESNSFSCAMVTVPLDYEDPDGQTIQIALKKRAADGESHGSLFINPGGPGSSGVQLVETASQGIFSQDLLAGYDVIGFDPRGVGSSTAIDCGQAGPAGGAGAGQPQPGQSFEDWAQGYSAGVTALEQQCAEHSEPGLLDHVGTLSSARDLDVLRAVMGEESLNYLGYSYGTGLGYTYAELFPDNTGRMVLDGALDPSLSAEEIDLGMAEGNEIALESYVEACQAGQTGADCPLSGEVENGVQQVRDLIASANTSPMGTSEPDQKVTGDQMSQVIRGALSTARWQALTAALTPAITQGDASVFALAANQMTQSAPAASMATMIAIMCQDRPSQGDMNSWENQYEEAQEVSPTFGAAWTNSDMTCAAWGHGNEPLPADITAEGASPILVVGTTGDPATRYEWAEALAEQLDSGHLLTWEGEGHCAYGRGSSCISGAVDDFLLNGTLPKDDLVCSG</sequence>
<dbReference type="Pfam" id="PF00561">
    <property type="entry name" value="Abhydrolase_1"/>
    <property type="match status" value="1"/>
</dbReference>
<gene>
    <name evidence="8" type="ORF">HMPREF1318_2873</name>
</gene>
<feature type="domain" description="AB hydrolase-1" evidence="6">
    <location>
        <begin position="144"/>
        <end position="326"/>
    </location>
</feature>
<dbReference type="InterPro" id="IPR029058">
    <property type="entry name" value="AB_hydrolase_fold"/>
</dbReference>
<evidence type="ECO:0000256" key="1">
    <source>
        <dbReference type="ARBA" id="ARBA00010088"/>
    </source>
</evidence>
<dbReference type="InterPro" id="IPR000073">
    <property type="entry name" value="AB_hydrolase_1"/>
</dbReference>
<dbReference type="GO" id="GO:0016787">
    <property type="term" value="F:hydrolase activity"/>
    <property type="evidence" value="ECO:0007669"/>
    <property type="project" value="UniProtKB-KW"/>
</dbReference>
<feature type="chain" id="PRO_5039461833" evidence="5">
    <location>
        <begin position="44"/>
        <end position="555"/>
    </location>
</feature>
<evidence type="ECO:0000259" key="7">
    <source>
        <dbReference type="Pfam" id="PF08386"/>
    </source>
</evidence>
<proteinExistence type="inferred from homology"/>
<dbReference type="PATRIC" id="fig|1125718.3.peg.2562"/>
<dbReference type="Gene3D" id="3.40.50.1820">
    <property type="entry name" value="alpha/beta hydrolase"/>
    <property type="match status" value="1"/>
</dbReference>
<evidence type="ECO:0000313" key="8">
    <source>
        <dbReference type="EMBL" id="EJF37782.1"/>
    </source>
</evidence>
<dbReference type="EMBL" id="AKFT01000200">
    <property type="protein sequence ID" value="EJF37782.1"/>
    <property type="molecule type" value="Genomic_DNA"/>
</dbReference>
<comment type="caution">
    <text evidence="8">The sequence shown here is derived from an EMBL/GenBank/DDBJ whole genome shotgun (WGS) entry which is preliminary data.</text>
</comment>
<dbReference type="Proteomes" id="UP000002941">
    <property type="component" value="Unassembled WGS sequence"/>
</dbReference>
<keyword evidence="9" id="KW-1185">Reference proteome</keyword>
<keyword evidence="3" id="KW-0378">Hydrolase</keyword>
<evidence type="ECO:0000256" key="5">
    <source>
        <dbReference type="SAM" id="SignalP"/>
    </source>
</evidence>
<accession>J0N099</accession>
<evidence type="ECO:0000256" key="4">
    <source>
        <dbReference type="SAM" id="MobiDB-lite"/>
    </source>
</evidence>
<feature type="compositionally biased region" description="Polar residues" evidence="4">
    <location>
        <begin position="49"/>
        <end position="71"/>
    </location>
</feature>
<dbReference type="PANTHER" id="PTHR43248:SF29">
    <property type="entry name" value="TRIPEPTIDYL AMINOPEPTIDASE"/>
    <property type="match status" value="1"/>
</dbReference>
<evidence type="ECO:0000313" key="9">
    <source>
        <dbReference type="Proteomes" id="UP000002941"/>
    </source>
</evidence>
<feature type="region of interest" description="Disordered" evidence="4">
    <location>
        <begin position="46"/>
        <end position="76"/>
    </location>
</feature>
<dbReference type="InterPro" id="IPR051601">
    <property type="entry name" value="Serine_prot/Carboxylest_S33"/>
</dbReference>